<keyword evidence="5" id="KW-1185">Reference proteome</keyword>
<reference evidence="4 5" key="1">
    <citation type="journal article" date="2019" name="New Phytol.">
        <title>Comparative genomics reveals unique wood-decay strategies and fruiting body development in the Schizophyllaceae.</title>
        <authorList>
            <person name="Almasi E."/>
            <person name="Sahu N."/>
            <person name="Krizsan K."/>
            <person name="Balint B."/>
            <person name="Kovacs G.M."/>
            <person name="Kiss B."/>
            <person name="Cseklye J."/>
            <person name="Drula E."/>
            <person name="Henrissat B."/>
            <person name="Nagy I."/>
            <person name="Chovatia M."/>
            <person name="Adam C."/>
            <person name="LaButti K."/>
            <person name="Lipzen A."/>
            <person name="Riley R."/>
            <person name="Grigoriev I.V."/>
            <person name="Nagy L.G."/>
        </authorList>
    </citation>
    <scope>NUCLEOTIDE SEQUENCE [LARGE SCALE GENOMIC DNA]</scope>
    <source>
        <strain evidence="4 5">NL-1724</strain>
    </source>
</reference>
<dbReference type="OrthoDB" id="3365698at2759"/>
<dbReference type="Pfam" id="PF13561">
    <property type="entry name" value="adh_short_C2"/>
    <property type="match status" value="1"/>
</dbReference>
<dbReference type="InterPro" id="IPR001810">
    <property type="entry name" value="F-box_dom"/>
</dbReference>
<sequence length="781" mass="85358">MSSSLAQKVAVVTGSSRSIGASIAKALAAQGAYVIVNYASSKGPADEVVDWIAQNTSGKAKAVQADMSSLAGGKALLDAAVSEWGKIDILVLNAAIMGTALFSNVTEQLYDEHFLTNVKVPLFMAQAALKHMPKPGGRLIFFSTSLCQATAFSPDVLTYIATKGAIEQITRGLAKDPAVGAAGITVNTIAPGPTDTTLFRKGKPQGVIDMITNLHPTKKLGQPEEIAPMVAFLASPAAQSDTPLLDALAAIAAQVRDSRKTIPIAELEQLATEAKNILSEVNGERNIQSPINRLPPDLLLRIFNVLRPTYSEYRPRRPRGYLKQWIAVSLVCRYWRDACLASASLWATVDMCGAPFAAAQQFVERSADAPLQLFYAQQRNITDDDKIILDGIVTHHSRRVEQLHIVTGEEIPVEVYQLFRHAMPHLRSLTITIGSGYHSDIELPTLFDSDVPLLRYLVLRRCSPWPYNRHFRNLTRLALHDLPLAVRPSVDALLDLVAASLDLEELVLIDAALDVQPDATTLESADAEQPPTVELPLLDTLQLGELPSHYCAHRLLSRLSVPDACDIRIWFIREKFTTEMSLLPVLAERALSGPIANTTALNITLDTNYRDQVVIVRAGTLYVHGCFHLPSVVGIAGGMVTKLVVAATDKGDLERWTQLLRPLRHVRELTLAGEHASLFLRALNADATLCPELGVIRVHDAELGCMLFLCMLADARAGRGAPMREMWVARNSLLGGEEAFLGKSTPAVSVMQESETRSEFVDNMIKPLYPTAERKWQDVVH</sequence>
<dbReference type="FunFam" id="3.40.50.720:FF:000084">
    <property type="entry name" value="Short-chain dehydrogenase reductase"/>
    <property type="match status" value="1"/>
</dbReference>
<dbReference type="SUPFAM" id="SSF51735">
    <property type="entry name" value="NAD(P)-binding Rossmann-fold domains"/>
    <property type="match status" value="1"/>
</dbReference>
<evidence type="ECO:0000259" key="3">
    <source>
        <dbReference type="Pfam" id="PF12937"/>
    </source>
</evidence>
<dbReference type="InterPro" id="IPR036291">
    <property type="entry name" value="NAD(P)-bd_dom_sf"/>
</dbReference>
<dbReference type="EMBL" id="VDMD01000083">
    <property type="protein sequence ID" value="TRM55998.1"/>
    <property type="molecule type" value="Genomic_DNA"/>
</dbReference>
<dbReference type="Pfam" id="PF12937">
    <property type="entry name" value="F-box-like"/>
    <property type="match status" value="1"/>
</dbReference>
<dbReference type="PRINTS" id="PR00081">
    <property type="entry name" value="GDHRDH"/>
</dbReference>
<dbReference type="InterPro" id="IPR002347">
    <property type="entry name" value="SDR_fam"/>
</dbReference>
<comment type="caution">
    <text evidence="4">The sequence shown here is derived from an EMBL/GenBank/DDBJ whole genome shotgun (WGS) entry which is preliminary data.</text>
</comment>
<dbReference type="PANTHER" id="PTHR48107:SF7">
    <property type="entry name" value="RE15974P"/>
    <property type="match status" value="1"/>
</dbReference>
<dbReference type="GO" id="GO:0016614">
    <property type="term" value="F:oxidoreductase activity, acting on CH-OH group of donors"/>
    <property type="evidence" value="ECO:0007669"/>
    <property type="project" value="UniProtKB-ARBA"/>
</dbReference>
<dbReference type="STRING" id="97359.A0A550BTX9"/>
<protein>
    <recommendedName>
        <fullName evidence="3">F-box domain-containing protein</fullName>
    </recommendedName>
</protein>
<evidence type="ECO:0000313" key="4">
    <source>
        <dbReference type="EMBL" id="TRM55998.1"/>
    </source>
</evidence>
<keyword evidence="2" id="KW-0560">Oxidoreductase</keyword>
<proteinExistence type="inferred from homology"/>
<evidence type="ECO:0000256" key="2">
    <source>
        <dbReference type="ARBA" id="ARBA00023002"/>
    </source>
</evidence>
<comment type="similarity">
    <text evidence="1">Belongs to the short-chain dehydrogenases/reductases (SDR) family.</text>
</comment>
<dbReference type="AlphaFoldDB" id="A0A550BTX9"/>
<name>A0A550BTX9_9AGAR</name>
<feature type="domain" description="F-box" evidence="3">
    <location>
        <begin position="291"/>
        <end position="350"/>
    </location>
</feature>
<dbReference type="PANTHER" id="PTHR48107">
    <property type="entry name" value="NADPH-DEPENDENT ALDEHYDE REDUCTASE-LIKE PROTEIN, CHLOROPLASTIC-RELATED"/>
    <property type="match status" value="1"/>
</dbReference>
<evidence type="ECO:0000256" key="1">
    <source>
        <dbReference type="ARBA" id="ARBA00006484"/>
    </source>
</evidence>
<dbReference type="Gene3D" id="3.40.50.720">
    <property type="entry name" value="NAD(P)-binding Rossmann-like Domain"/>
    <property type="match status" value="1"/>
</dbReference>
<dbReference type="Gene3D" id="1.20.1280.50">
    <property type="match status" value="1"/>
</dbReference>
<evidence type="ECO:0000313" key="5">
    <source>
        <dbReference type="Proteomes" id="UP000320762"/>
    </source>
</evidence>
<organism evidence="4 5">
    <name type="scientific">Schizophyllum amplum</name>
    <dbReference type="NCBI Taxonomy" id="97359"/>
    <lineage>
        <taxon>Eukaryota</taxon>
        <taxon>Fungi</taxon>
        <taxon>Dikarya</taxon>
        <taxon>Basidiomycota</taxon>
        <taxon>Agaricomycotina</taxon>
        <taxon>Agaricomycetes</taxon>
        <taxon>Agaricomycetidae</taxon>
        <taxon>Agaricales</taxon>
        <taxon>Schizophyllaceae</taxon>
        <taxon>Schizophyllum</taxon>
    </lineage>
</organism>
<dbReference type="Proteomes" id="UP000320762">
    <property type="component" value="Unassembled WGS sequence"/>
</dbReference>
<accession>A0A550BTX9</accession>
<gene>
    <name evidence="4" type="ORF">BD626DRAFT_576232</name>
</gene>